<dbReference type="PROSITE" id="PS50103">
    <property type="entry name" value="ZF_C3H1"/>
    <property type="match status" value="1"/>
</dbReference>
<keyword evidence="1" id="KW-0479">Metal-binding</keyword>
<evidence type="ECO:0000259" key="2">
    <source>
        <dbReference type="PROSITE" id="PS50103"/>
    </source>
</evidence>
<keyword evidence="1" id="KW-0863">Zinc-finger</keyword>
<accession>A0A8K1C401</accession>
<dbReference type="PANTHER" id="PTHR36971:SF3">
    <property type="entry name" value="C3H1-TYPE DOMAIN-CONTAINING PROTEIN"/>
    <property type="match status" value="1"/>
</dbReference>
<proteinExistence type="predicted"/>
<feature type="domain" description="C3H1-type" evidence="2">
    <location>
        <begin position="155"/>
        <end position="183"/>
    </location>
</feature>
<reference evidence="3" key="1">
    <citation type="submission" date="2019-03" db="EMBL/GenBank/DDBJ databases">
        <title>Long read genome sequence of the mycoparasitic Pythium oligandrum ATCC 38472 isolated from sugarbeet rhizosphere.</title>
        <authorList>
            <person name="Gaulin E."/>
        </authorList>
    </citation>
    <scope>NUCLEOTIDE SEQUENCE</scope>
    <source>
        <strain evidence="3">ATCC 38472_TT</strain>
    </source>
</reference>
<dbReference type="InterPro" id="IPR000571">
    <property type="entry name" value="Znf_CCCH"/>
</dbReference>
<dbReference type="EMBL" id="SPLM01000146">
    <property type="protein sequence ID" value="TMW55928.1"/>
    <property type="molecule type" value="Genomic_DNA"/>
</dbReference>
<dbReference type="AlphaFoldDB" id="A0A8K1C401"/>
<name>A0A8K1C401_PYTOL</name>
<protein>
    <recommendedName>
        <fullName evidence="2">C3H1-type domain-containing protein</fullName>
    </recommendedName>
</protein>
<dbReference type="PANTHER" id="PTHR36971">
    <property type="entry name" value="UNNAMED PRODUCT"/>
    <property type="match status" value="1"/>
</dbReference>
<organism evidence="3 4">
    <name type="scientific">Pythium oligandrum</name>
    <name type="common">Mycoparasitic fungus</name>
    <dbReference type="NCBI Taxonomy" id="41045"/>
    <lineage>
        <taxon>Eukaryota</taxon>
        <taxon>Sar</taxon>
        <taxon>Stramenopiles</taxon>
        <taxon>Oomycota</taxon>
        <taxon>Peronosporomycetes</taxon>
        <taxon>Pythiales</taxon>
        <taxon>Pythiaceae</taxon>
        <taxon>Pythium</taxon>
    </lineage>
</organism>
<dbReference type="Gene3D" id="2.40.50.140">
    <property type="entry name" value="Nucleic acid-binding proteins"/>
    <property type="match status" value="1"/>
</dbReference>
<dbReference type="InterPro" id="IPR029063">
    <property type="entry name" value="SAM-dependent_MTases_sf"/>
</dbReference>
<gene>
    <name evidence="3" type="ORF">Poli38472_008576</name>
</gene>
<dbReference type="Proteomes" id="UP000794436">
    <property type="component" value="Unassembled WGS sequence"/>
</dbReference>
<dbReference type="InterPro" id="IPR012340">
    <property type="entry name" value="NA-bd_OB-fold"/>
</dbReference>
<keyword evidence="4" id="KW-1185">Reference proteome</keyword>
<dbReference type="SUPFAM" id="SSF53335">
    <property type="entry name" value="S-adenosyl-L-methionine-dependent methyltransferases"/>
    <property type="match status" value="1"/>
</dbReference>
<evidence type="ECO:0000313" key="3">
    <source>
        <dbReference type="EMBL" id="TMW55928.1"/>
    </source>
</evidence>
<evidence type="ECO:0000256" key="1">
    <source>
        <dbReference type="PROSITE-ProRule" id="PRU00723"/>
    </source>
</evidence>
<feature type="zinc finger region" description="C3H1-type" evidence="1">
    <location>
        <begin position="155"/>
        <end position="183"/>
    </location>
</feature>
<sequence length="422" mass="47678">METRGWSSFVALRAHVRTRTGEKDAMEKVVVEGQLMHQRRISRKCSFFDLASADENERNERVEVILKFVDNELSVDEVDVLRRRATLGDVVQIHGFLERLAPSGEEEMGLLVHARDIVVITPWKEAHPGVSFVPVPTAHTPKATNRGSDASSSVPERRQHCKFWINTKSCQSGDRCELYHATADEMREARAAWLEERLQLKRERAQQDEDPQDPHGKIGKHQRAAVFVDWLVETFGKEFLSNGDGVIDVAGGRGNVSFELWNKRGIRSTLIDPRPMKLSRMQHKHFKKLKINQDDIPAALVPQKLALFNTTSFVEDPANEQLLQNASMLVGMHPDEATDEIVDVAVQYNKPFAIVPCCVFGHKFPERRVPQTDSKVVSYEDLVAYLQAKDARIQKAFLPFDGKNLVLFRPPASVVEASASKP</sequence>
<dbReference type="GO" id="GO:0008270">
    <property type="term" value="F:zinc ion binding"/>
    <property type="evidence" value="ECO:0007669"/>
    <property type="project" value="UniProtKB-KW"/>
</dbReference>
<dbReference type="OrthoDB" id="7459479at2759"/>
<evidence type="ECO:0000313" key="4">
    <source>
        <dbReference type="Proteomes" id="UP000794436"/>
    </source>
</evidence>
<keyword evidence="1" id="KW-0862">Zinc</keyword>
<comment type="caution">
    <text evidence="3">The sequence shown here is derived from an EMBL/GenBank/DDBJ whole genome shotgun (WGS) entry which is preliminary data.</text>
</comment>